<evidence type="ECO:0000256" key="9">
    <source>
        <dbReference type="RuleBase" id="RU003357"/>
    </source>
</evidence>
<dbReference type="AlphaFoldDB" id="A0A1Y2PDT9"/>
<accession>A0A1Y2PDT9</accession>
<dbReference type="Pfam" id="PF13715">
    <property type="entry name" value="CarbopepD_reg_2"/>
    <property type="match status" value="1"/>
</dbReference>
<dbReference type="InterPro" id="IPR023996">
    <property type="entry name" value="TonB-dep_OMP_SusC/RagA"/>
</dbReference>
<dbReference type="InterPro" id="IPR036942">
    <property type="entry name" value="Beta-barrel_TonB_sf"/>
</dbReference>
<keyword evidence="3 8" id="KW-1134">Transmembrane beta strand</keyword>
<evidence type="ECO:0000256" key="7">
    <source>
        <dbReference type="ARBA" id="ARBA00023237"/>
    </source>
</evidence>
<evidence type="ECO:0000256" key="4">
    <source>
        <dbReference type="ARBA" id="ARBA00022692"/>
    </source>
</evidence>
<keyword evidence="4 8" id="KW-0812">Transmembrane</keyword>
<name>A0A1Y2PDT9_9FLAO</name>
<dbReference type="NCBIfam" id="TIGR04057">
    <property type="entry name" value="SusC_RagA_signa"/>
    <property type="match status" value="1"/>
</dbReference>
<dbReference type="Gene3D" id="2.170.130.10">
    <property type="entry name" value="TonB-dependent receptor, plug domain"/>
    <property type="match status" value="1"/>
</dbReference>
<feature type="domain" description="TonB-dependent receptor-like beta-barrel" evidence="10">
    <location>
        <begin position="438"/>
        <end position="1020"/>
    </location>
</feature>
<dbReference type="SUPFAM" id="SSF56935">
    <property type="entry name" value="Porins"/>
    <property type="match status" value="1"/>
</dbReference>
<dbReference type="InParanoid" id="A0A1Y2PDT9"/>
<dbReference type="NCBIfam" id="TIGR04056">
    <property type="entry name" value="OMP_RagA_SusC"/>
    <property type="match status" value="1"/>
</dbReference>
<evidence type="ECO:0000256" key="6">
    <source>
        <dbReference type="ARBA" id="ARBA00023136"/>
    </source>
</evidence>
<evidence type="ECO:0000313" key="13">
    <source>
        <dbReference type="Proteomes" id="UP000194221"/>
    </source>
</evidence>
<dbReference type="PROSITE" id="PS52016">
    <property type="entry name" value="TONB_DEPENDENT_REC_3"/>
    <property type="match status" value="1"/>
</dbReference>
<evidence type="ECO:0000256" key="8">
    <source>
        <dbReference type="PROSITE-ProRule" id="PRU01360"/>
    </source>
</evidence>
<dbReference type="InterPro" id="IPR039426">
    <property type="entry name" value="TonB-dep_rcpt-like"/>
</dbReference>
<evidence type="ECO:0000256" key="5">
    <source>
        <dbReference type="ARBA" id="ARBA00023077"/>
    </source>
</evidence>
<dbReference type="Pfam" id="PF07715">
    <property type="entry name" value="Plug"/>
    <property type="match status" value="1"/>
</dbReference>
<proteinExistence type="inferred from homology"/>
<keyword evidence="6 8" id="KW-0472">Membrane</keyword>
<evidence type="ECO:0000259" key="11">
    <source>
        <dbReference type="Pfam" id="PF07715"/>
    </source>
</evidence>
<dbReference type="InterPro" id="IPR023997">
    <property type="entry name" value="TonB-dep_OMP_SusC/RagA_CS"/>
</dbReference>
<dbReference type="Proteomes" id="UP000194221">
    <property type="component" value="Unassembled WGS sequence"/>
</dbReference>
<dbReference type="EMBL" id="LAPZ01000003">
    <property type="protein sequence ID" value="OSY88605.1"/>
    <property type="molecule type" value="Genomic_DNA"/>
</dbReference>
<keyword evidence="5 9" id="KW-0798">TonB box</keyword>
<sequence>MLTLFLAFVVHISFAQDRTISGTVSDESGPLPGVNIVKKGTSVGTETDFYGKYSIKAKTGDILIFSFVGSKTIEKTVGSSNTLNATMTSDNVLDEVVVTALGIEKKKDEDLSSSTTVKTEVLTKSGETGLIQGLAGKTSGLKITRNTGDPGSGAFIQIRGQNSINGASQPLIIIDGIPVSNSSVGSGTAGVAQQSRLNDINAEDIANVTVLKGASAAAVWGTGAANGVIVIQTKKGKAGKVSVNVKSQISIDEINVEFEKQNKFGQGVPDWWNGGTDYSSTAASWVANTPFSWGDKISLRSGAPNAVTVGNNRFVSSTTGNIHYPITSKNDRTVYNDSNRNQVFGNGLTVNNSVGVSFSSGKSNTFVSFSNLDQNGIIKGQSSYERNTIRLNHEVELKENFKLRFNTSYINIDSDRIQQGSNLQGLYLGYLRTAPDFDNTDYIGTYYNTNNVPTFNSHRSYRNYLGSAPPTYGNPGWTINEQENPNKVERFTVAPQITWEFIDNYTLTARYGLDYFTDHRETFFPVNSPAGLGIGSFGQTDIFEKFQTYNAFIQTNQDLTDDINLDVIVGATFEQFKQRRFLAGSTNFSNPIVGDVRILTNSAVADRTLGTLITETAKYGYYGVLNATLYDQFLVELSGRYDKSSTLKEGNFYPSASLGWKFSKLLDDSSFINFGKVRVSYGEVGIEPSPYLNATTFDPGGAVSTWGDGFAAAAYGNPFTRNGLKGNPDLTIEKVREYEVGTDLRMWDNRINLGVTYYNRKNTDVILNLNSAPSTGFTQTVQNAAVITNKGLEIDLGATIIRNENLTWKIDANFSQNKNVVEDLKGVESVFLAGFTGTSSRVVEGHAMATLWGGRFARDNNGAYVLDSNGFPTIAATEGVIGDPNPDWIGGLGTTVQYKGFTLSAQFETSQGNDHWTGTEGVLKFFGIHPETANETTAPADLRTFDGRTIPAGTTFRGNIGNFGGNDVALTEEWYLANGGGFGSQSETFVQDASWTRLREVTLAYSFPKSVTDQLGVSNLELSLSGRNLVLWTGIEGFDPDINLTGPSRGRGLDYFTNPATRSYIATLKFGF</sequence>
<comment type="caution">
    <text evidence="12">The sequence shown here is derived from an EMBL/GenBank/DDBJ whole genome shotgun (WGS) entry which is preliminary data.</text>
</comment>
<dbReference type="STRING" id="1635173.WH52_06945"/>
<comment type="subcellular location">
    <subcellularLocation>
        <location evidence="1 8">Cell outer membrane</location>
        <topology evidence="1 8">Multi-pass membrane protein</topology>
    </subcellularLocation>
</comment>
<dbReference type="Gene3D" id="2.40.170.20">
    <property type="entry name" value="TonB-dependent receptor, beta-barrel domain"/>
    <property type="match status" value="1"/>
</dbReference>
<dbReference type="SUPFAM" id="SSF49464">
    <property type="entry name" value="Carboxypeptidase regulatory domain-like"/>
    <property type="match status" value="1"/>
</dbReference>
<comment type="similarity">
    <text evidence="8 9">Belongs to the TonB-dependent receptor family.</text>
</comment>
<evidence type="ECO:0000256" key="3">
    <source>
        <dbReference type="ARBA" id="ARBA00022452"/>
    </source>
</evidence>
<dbReference type="InterPro" id="IPR000531">
    <property type="entry name" value="Beta-barrel_TonB"/>
</dbReference>
<keyword evidence="7 8" id="KW-0998">Cell outer membrane</keyword>
<evidence type="ECO:0000259" key="10">
    <source>
        <dbReference type="Pfam" id="PF00593"/>
    </source>
</evidence>
<keyword evidence="2 8" id="KW-0813">Transport</keyword>
<evidence type="ECO:0000256" key="2">
    <source>
        <dbReference type="ARBA" id="ARBA00022448"/>
    </source>
</evidence>
<reference evidence="12 13" key="1">
    <citation type="submission" date="2015-03" db="EMBL/GenBank/DDBJ databases">
        <title>Genome sequence of Tenacibaculum sp. S2-2, isolated from intestinal microbiota of sea cucumber, Apostichopus japonicas.</title>
        <authorList>
            <person name="Shao Z."/>
            <person name="Wang L."/>
            <person name="Li X."/>
        </authorList>
    </citation>
    <scope>NUCLEOTIDE SEQUENCE [LARGE SCALE GENOMIC DNA]</scope>
    <source>
        <strain evidence="12 13">S2-2</strain>
    </source>
</reference>
<protein>
    <submittedName>
        <fullName evidence="12">Membrane protein</fullName>
    </submittedName>
</protein>
<evidence type="ECO:0000256" key="1">
    <source>
        <dbReference type="ARBA" id="ARBA00004571"/>
    </source>
</evidence>
<dbReference type="Pfam" id="PF00593">
    <property type="entry name" value="TonB_dep_Rec_b-barrel"/>
    <property type="match status" value="1"/>
</dbReference>
<feature type="domain" description="TonB-dependent receptor plug" evidence="11">
    <location>
        <begin position="111"/>
        <end position="228"/>
    </location>
</feature>
<organism evidence="12 13">
    <name type="scientific">Tenacibaculum holothuriorum</name>
    <dbReference type="NCBI Taxonomy" id="1635173"/>
    <lineage>
        <taxon>Bacteria</taxon>
        <taxon>Pseudomonadati</taxon>
        <taxon>Bacteroidota</taxon>
        <taxon>Flavobacteriia</taxon>
        <taxon>Flavobacteriales</taxon>
        <taxon>Flavobacteriaceae</taxon>
        <taxon>Tenacibaculum</taxon>
    </lineage>
</organism>
<dbReference type="InterPro" id="IPR008969">
    <property type="entry name" value="CarboxyPept-like_regulatory"/>
</dbReference>
<dbReference type="GO" id="GO:0009279">
    <property type="term" value="C:cell outer membrane"/>
    <property type="evidence" value="ECO:0007669"/>
    <property type="project" value="UniProtKB-SubCell"/>
</dbReference>
<keyword evidence="13" id="KW-1185">Reference proteome</keyword>
<dbReference type="InterPro" id="IPR037066">
    <property type="entry name" value="Plug_dom_sf"/>
</dbReference>
<dbReference type="InterPro" id="IPR012910">
    <property type="entry name" value="Plug_dom"/>
</dbReference>
<gene>
    <name evidence="12" type="ORF">WH52_06945</name>
</gene>
<evidence type="ECO:0000313" key="12">
    <source>
        <dbReference type="EMBL" id="OSY88605.1"/>
    </source>
</evidence>